<accession>A0A0V7ZL68</accession>
<keyword evidence="5 7" id="KW-1133">Transmembrane helix</keyword>
<reference evidence="9 10" key="1">
    <citation type="journal article" date="2015" name="Genome Announc.">
        <title>Draft Genome of the Euendolithic (true boring) Cyanobacterium Mastigocoleus testarum strain BC008.</title>
        <authorList>
            <person name="Guida B.S."/>
            <person name="Garcia-Pichel F."/>
        </authorList>
    </citation>
    <scope>NUCLEOTIDE SEQUENCE [LARGE SCALE GENOMIC DNA]</scope>
    <source>
        <strain evidence="9 10">BC008</strain>
    </source>
</reference>
<feature type="transmembrane region" description="Helical" evidence="7">
    <location>
        <begin position="281"/>
        <end position="305"/>
    </location>
</feature>
<comment type="caution">
    <text evidence="9">The sequence shown here is derived from an EMBL/GenBank/DDBJ whole genome shotgun (WGS) entry which is preliminary data.</text>
</comment>
<feature type="transmembrane region" description="Helical" evidence="7">
    <location>
        <begin position="226"/>
        <end position="243"/>
    </location>
</feature>
<dbReference type="Pfam" id="PF02397">
    <property type="entry name" value="Bac_transf"/>
    <property type="match status" value="1"/>
</dbReference>
<dbReference type="PANTHER" id="PTHR30576">
    <property type="entry name" value="COLANIC BIOSYNTHESIS UDP-GLUCOSE LIPID CARRIER TRANSFERASE"/>
    <property type="match status" value="1"/>
</dbReference>
<sequence length="474" mass="55016">MLNSDLVVDNFKPDLRSANATIQRGLFIRLLRIIILIFIDILSLSAAWYFATNYTFPSQPILTNNLSLLLVSLGIQFTILATTGVYRAGVHRRDYAGIIKAVSVSSILLFFITLLDEPTNHILPSTYLVYWLTSITGICTFRLLFDLSTNFLRHKGIIRHSMFVIADAQQKDELIEIIEKDNCYKVEGFADSSCLDLRNREDTFKFLRDRNIEEVLISWDSIKNRFFLYWYFYNTGITVHILPTENQLSFSQSRFSLIGELPFPTIAAPLLAGLDFWIKRLFDFCFSLFLIILFTPIYLSIAILIKLDSPGPIFFRQKRLGLHGKQFLIWKFRTMVPNAEKVMAELEAKNEMKDGVFFKMKDDPRVTNIGKFLRRYSLDELPQLFNVLLGEMSLIGPRPLPMRDVEKFQTKHFIRQEVLPGITGLWQVSGRSNIDNFEDVIKLDMKYIENWSILFDFRILLQTLRVVLQKTGAY</sequence>
<evidence type="ECO:0000256" key="1">
    <source>
        <dbReference type="ARBA" id="ARBA00004141"/>
    </source>
</evidence>
<evidence type="ECO:0000256" key="3">
    <source>
        <dbReference type="ARBA" id="ARBA00022679"/>
    </source>
</evidence>
<feature type="domain" description="Bacterial sugar transferase" evidence="8">
    <location>
        <begin position="279"/>
        <end position="469"/>
    </location>
</feature>
<dbReference type="InterPro" id="IPR017475">
    <property type="entry name" value="EPS_sugar_tfrase"/>
</dbReference>
<name>A0A0V7ZL68_9CYAN</name>
<feature type="transmembrane region" description="Helical" evidence="7">
    <location>
        <begin position="66"/>
        <end position="86"/>
    </location>
</feature>
<dbReference type="InterPro" id="IPR003362">
    <property type="entry name" value="Bact_transf"/>
</dbReference>
<dbReference type="EMBL" id="LMTZ01000112">
    <property type="protein sequence ID" value="KST65138.1"/>
    <property type="molecule type" value="Genomic_DNA"/>
</dbReference>
<keyword evidence="6 7" id="KW-0472">Membrane</keyword>
<keyword evidence="3 9" id="KW-0808">Transferase</keyword>
<proteinExistence type="inferred from homology"/>
<dbReference type="AlphaFoldDB" id="A0A0V7ZL68"/>
<evidence type="ECO:0000256" key="5">
    <source>
        <dbReference type="ARBA" id="ARBA00022989"/>
    </source>
</evidence>
<dbReference type="NCBIfam" id="TIGR03025">
    <property type="entry name" value="EPS_sugtrans"/>
    <property type="match status" value="1"/>
</dbReference>
<dbReference type="GO" id="GO:0016780">
    <property type="term" value="F:phosphotransferase activity, for other substituted phosphate groups"/>
    <property type="evidence" value="ECO:0007669"/>
    <property type="project" value="TreeGrafter"/>
</dbReference>
<evidence type="ECO:0000256" key="4">
    <source>
        <dbReference type="ARBA" id="ARBA00022692"/>
    </source>
</evidence>
<dbReference type="PANTHER" id="PTHR30576:SF23">
    <property type="entry name" value="GLUCOSYLTRANSFERASE"/>
    <property type="match status" value="1"/>
</dbReference>
<feature type="transmembrane region" description="Helical" evidence="7">
    <location>
        <begin position="255"/>
        <end position="274"/>
    </location>
</feature>
<evidence type="ECO:0000256" key="2">
    <source>
        <dbReference type="ARBA" id="ARBA00006464"/>
    </source>
</evidence>
<evidence type="ECO:0000256" key="6">
    <source>
        <dbReference type="ARBA" id="ARBA00023136"/>
    </source>
</evidence>
<dbReference type="RefSeq" id="WP_027845622.1">
    <property type="nucleotide sequence ID" value="NZ_LMTZ01000112.1"/>
</dbReference>
<dbReference type="Proteomes" id="UP000053372">
    <property type="component" value="Unassembled WGS sequence"/>
</dbReference>
<keyword evidence="10" id="KW-1185">Reference proteome</keyword>
<gene>
    <name evidence="9" type="ORF">BC008_20280</name>
</gene>
<evidence type="ECO:0000259" key="8">
    <source>
        <dbReference type="Pfam" id="PF02397"/>
    </source>
</evidence>
<protein>
    <submittedName>
        <fullName evidence="9">Glucosyl transferase</fullName>
    </submittedName>
</protein>
<comment type="subcellular location">
    <subcellularLocation>
        <location evidence="1">Membrane</location>
        <topology evidence="1">Multi-pass membrane protein</topology>
    </subcellularLocation>
</comment>
<organism evidence="9 10">
    <name type="scientific">Mastigocoleus testarum BC008</name>
    <dbReference type="NCBI Taxonomy" id="371196"/>
    <lineage>
        <taxon>Bacteria</taxon>
        <taxon>Bacillati</taxon>
        <taxon>Cyanobacteriota</taxon>
        <taxon>Cyanophyceae</taxon>
        <taxon>Nostocales</taxon>
        <taxon>Hapalosiphonaceae</taxon>
        <taxon>Mastigocoleus</taxon>
    </lineage>
</organism>
<dbReference type="GO" id="GO:0016020">
    <property type="term" value="C:membrane"/>
    <property type="evidence" value="ECO:0007669"/>
    <property type="project" value="UniProtKB-SubCell"/>
</dbReference>
<evidence type="ECO:0000256" key="7">
    <source>
        <dbReference type="SAM" id="Phobius"/>
    </source>
</evidence>
<evidence type="ECO:0000313" key="9">
    <source>
        <dbReference type="EMBL" id="KST65138.1"/>
    </source>
</evidence>
<keyword evidence="4 7" id="KW-0812">Transmembrane</keyword>
<dbReference type="OrthoDB" id="467691at2"/>
<comment type="similarity">
    <text evidence="2">Belongs to the bacterial sugar transferase family.</text>
</comment>
<feature type="transmembrane region" description="Helical" evidence="7">
    <location>
        <begin position="98"/>
        <end position="115"/>
    </location>
</feature>
<feature type="transmembrane region" description="Helical" evidence="7">
    <location>
        <begin position="30"/>
        <end position="51"/>
    </location>
</feature>
<feature type="transmembrane region" description="Helical" evidence="7">
    <location>
        <begin position="127"/>
        <end position="145"/>
    </location>
</feature>
<evidence type="ECO:0000313" key="10">
    <source>
        <dbReference type="Proteomes" id="UP000053372"/>
    </source>
</evidence>